<dbReference type="PANTHER" id="PTHR15665">
    <property type="entry name" value="ASTEROID PROTEIN"/>
    <property type="match status" value="1"/>
</dbReference>
<evidence type="ECO:0000256" key="1">
    <source>
        <dbReference type="ARBA" id="ARBA00007398"/>
    </source>
</evidence>
<protein>
    <submittedName>
        <fullName evidence="2">Uncharacterized protein</fullName>
    </submittedName>
</protein>
<name>A0A814IYT5_9BILA</name>
<dbReference type="Gene3D" id="3.40.50.1010">
    <property type="entry name" value="5'-nuclease"/>
    <property type="match status" value="1"/>
</dbReference>
<dbReference type="AlphaFoldDB" id="A0A814IYT5"/>
<dbReference type="SUPFAM" id="SSF88723">
    <property type="entry name" value="PIN domain-like"/>
    <property type="match status" value="1"/>
</dbReference>
<accession>A0A814IYT5</accession>
<evidence type="ECO:0000313" key="3">
    <source>
        <dbReference type="Proteomes" id="UP000663879"/>
    </source>
</evidence>
<comment type="similarity">
    <text evidence="1">Belongs to the asteroid family.</text>
</comment>
<dbReference type="Proteomes" id="UP000663879">
    <property type="component" value="Unassembled WGS sequence"/>
</dbReference>
<comment type="caution">
    <text evidence="2">The sequence shown here is derived from an EMBL/GenBank/DDBJ whole genome shotgun (WGS) entry which is preliminary data.</text>
</comment>
<dbReference type="InterPro" id="IPR026832">
    <property type="entry name" value="Asteroid"/>
</dbReference>
<evidence type="ECO:0000313" key="2">
    <source>
        <dbReference type="EMBL" id="CAF1031044.1"/>
    </source>
</evidence>
<reference evidence="2" key="1">
    <citation type="submission" date="2021-02" db="EMBL/GenBank/DDBJ databases">
        <authorList>
            <person name="Nowell W R."/>
        </authorList>
    </citation>
    <scope>NUCLEOTIDE SEQUENCE</scope>
    <source>
        <strain evidence="2">Ploen Becks lab</strain>
    </source>
</reference>
<dbReference type="PANTHER" id="PTHR15665:SF1">
    <property type="entry name" value="PROTEIN ASTEROID HOMOLOG 1"/>
    <property type="match status" value="1"/>
</dbReference>
<organism evidence="2 3">
    <name type="scientific">Brachionus calyciflorus</name>
    <dbReference type="NCBI Taxonomy" id="104777"/>
    <lineage>
        <taxon>Eukaryota</taxon>
        <taxon>Metazoa</taxon>
        <taxon>Spiralia</taxon>
        <taxon>Gnathifera</taxon>
        <taxon>Rotifera</taxon>
        <taxon>Eurotatoria</taxon>
        <taxon>Monogononta</taxon>
        <taxon>Pseudotrocha</taxon>
        <taxon>Ploima</taxon>
        <taxon>Brachionidae</taxon>
        <taxon>Brachionus</taxon>
    </lineage>
</organism>
<dbReference type="OrthoDB" id="25987at2759"/>
<proteinExistence type="inferred from homology"/>
<dbReference type="EMBL" id="CAJNOC010004710">
    <property type="protein sequence ID" value="CAF1031044.1"/>
    <property type="molecule type" value="Genomic_DNA"/>
</dbReference>
<dbReference type="InterPro" id="IPR029060">
    <property type="entry name" value="PIN-like_dom_sf"/>
</dbReference>
<sequence>MGIRGLETFIDRYYNSEDRLKIFDELALSEIKLVIDGNQFAYVVSSLFKQGHYGGNYDQFYENLKNLLIQLKPSIECIIFDGAKESIEKCKNRLEQRITRMANLNSEECPSLSKEDHFKMLKDQPSLFNRKILYNLLNELGINYKMCEGLADHVIALYANGHNEKKEKFTVMSKASFFNVYNLENGYLSTKYVVNIFQNPISISSEKFHIFRLKKLMDFFRLESHKTWIYFCILLGNNDDVELRRNSNYFKEFHIDTRGGNLEHLIAHCKLEEERLIKTNYTQIRNTYVFKRDVALKKIDKLIELFEMKNSDFNFFPSPHSNYLIDDFDRIFLTIKSLNCFHLNCLVEDCQESSVFQPSIDFLHSIYAILLAKSEKKFSQIDEFIRTKTPSKDSLVDVSPITADMFNKVLKENKSFSFLSEIEKRMKQFNIRDNLTILFISLVVWQNWLDKELLKLSESENKLQKLKSENFLDAIIINFSILSLKLNSNLNCNLNDLTQESMVKEVVDKYGKKDHDILGIYEKIIKNIEIDVCVEEYYELDLKLVHRFNEFQTIYYMIGAMCKLNEFKFELLEPNRFLNSYFCVNYIKSLVMDENNNVENTEITKLEFMFKNNEVTKSLSLGLKNKIDFSRRIINRSSLKDLMKI</sequence>
<keyword evidence="3" id="KW-1185">Reference proteome</keyword>
<gene>
    <name evidence="2" type="ORF">OXX778_LOCUS17865</name>
</gene>